<evidence type="ECO:0000313" key="3">
    <source>
        <dbReference type="Proteomes" id="UP000011732"/>
    </source>
</evidence>
<dbReference type="InterPro" id="IPR021944">
    <property type="entry name" value="DUF3560"/>
</dbReference>
<feature type="region of interest" description="Disordered" evidence="1">
    <location>
        <begin position="1"/>
        <end position="27"/>
    </location>
</feature>
<keyword evidence="3" id="KW-1185">Reference proteome</keyword>
<dbReference type="RefSeq" id="WP_006136756.1">
    <property type="nucleotide sequence ID" value="NZ_AOHP01000169.1"/>
</dbReference>
<sequence>MPTPTGPHDGEPTAARPATPEQREADRLARLADDAEATAERMSRHASGLYGRFAGGQPLLYGHHSYKSAVRDRRRADSATRRAVDAAERAKQARTRARGAQAVADLAAVEAGRTRDWQRSDFRPGDVVTVRDFRRDMAVTSTYRVKRANPKTLTLDGGGGGWDDPKRTYDRILSRTRDGVTVTDPGQLDT</sequence>
<dbReference type="Pfam" id="PF12083">
    <property type="entry name" value="DUF3560"/>
    <property type="match status" value="1"/>
</dbReference>
<reference evidence="2 3" key="1">
    <citation type="journal article" date="2013" name="Genome Announc.">
        <title>Draft Genome Sequence of Streptomyces gancidicus Strain BKS 13-15.</title>
        <authorList>
            <person name="Kumar S."/>
            <person name="Kaur N."/>
            <person name="Singh N.K."/>
            <person name="Raghava G.P."/>
            <person name="Mayilraj S."/>
        </authorList>
    </citation>
    <scope>NUCLEOTIDE SEQUENCE [LARGE SCALE GENOMIC DNA]</scope>
    <source>
        <strain evidence="2 3">BKS 13-15</strain>
    </source>
</reference>
<accession>M3DG83</accession>
<gene>
    <name evidence="2" type="ORF">H114_32649</name>
</gene>
<dbReference type="OrthoDB" id="4244087at2"/>
<dbReference type="PATRIC" id="fig|1284664.3.peg.6537"/>
<dbReference type="Proteomes" id="UP000011732">
    <property type="component" value="Unassembled WGS sequence"/>
</dbReference>
<name>M3DG83_STREZ</name>
<evidence type="ECO:0000256" key="1">
    <source>
        <dbReference type="SAM" id="MobiDB-lite"/>
    </source>
</evidence>
<dbReference type="AlphaFoldDB" id="M3DG83"/>
<dbReference type="EMBL" id="AOHP01000169">
    <property type="protein sequence ID" value="EMF20391.1"/>
    <property type="molecule type" value="Genomic_DNA"/>
</dbReference>
<evidence type="ECO:0008006" key="4">
    <source>
        <dbReference type="Google" id="ProtNLM"/>
    </source>
</evidence>
<comment type="caution">
    <text evidence="2">The sequence shown here is derived from an EMBL/GenBank/DDBJ whole genome shotgun (WGS) entry which is preliminary data.</text>
</comment>
<organism evidence="2 3">
    <name type="scientific">Streptomyces gancidicus BKS 13-15</name>
    <dbReference type="NCBI Taxonomy" id="1284664"/>
    <lineage>
        <taxon>Bacteria</taxon>
        <taxon>Bacillati</taxon>
        <taxon>Actinomycetota</taxon>
        <taxon>Actinomycetes</taxon>
        <taxon>Kitasatosporales</taxon>
        <taxon>Streptomycetaceae</taxon>
        <taxon>Streptomyces</taxon>
        <taxon>Streptomyces pseudogriseolus group</taxon>
    </lineage>
</organism>
<evidence type="ECO:0000313" key="2">
    <source>
        <dbReference type="EMBL" id="EMF20391.1"/>
    </source>
</evidence>
<proteinExistence type="predicted"/>
<protein>
    <recommendedName>
        <fullName evidence="4">DUF3560 domain-containing protein</fullName>
    </recommendedName>
</protein>